<protein>
    <submittedName>
        <fullName evidence="1">Uncharacterized protein</fullName>
    </submittedName>
</protein>
<evidence type="ECO:0000313" key="2">
    <source>
        <dbReference type="Proteomes" id="UP001281147"/>
    </source>
</evidence>
<reference evidence="1" key="1">
    <citation type="submission" date="2023-07" db="EMBL/GenBank/DDBJ databases">
        <title>Black Yeasts Isolated from many extreme environments.</title>
        <authorList>
            <person name="Coleine C."/>
            <person name="Stajich J.E."/>
            <person name="Selbmann L."/>
        </authorList>
    </citation>
    <scope>NUCLEOTIDE SEQUENCE</scope>
    <source>
        <strain evidence="1">CCFEE 5714</strain>
    </source>
</reference>
<keyword evidence="2" id="KW-1185">Reference proteome</keyword>
<dbReference type="Proteomes" id="UP001281147">
    <property type="component" value="Unassembled WGS sequence"/>
</dbReference>
<gene>
    <name evidence="1" type="ORF">LTR37_003824</name>
</gene>
<name>A0ACC3NP99_9PEZI</name>
<proteinExistence type="predicted"/>
<dbReference type="EMBL" id="JAUTXU010000022">
    <property type="protein sequence ID" value="KAK3720412.1"/>
    <property type="molecule type" value="Genomic_DNA"/>
</dbReference>
<evidence type="ECO:0000313" key="1">
    <source>
        <dbReference type="EMBL" id="KAK3720412.1"/>
    </source>
</evidence>
<accession>A0ACC3NP99</accession>
<organism evidence="1 2">
    <name type="scientific">Vermiconidia calcicola</name>
    <dbReference type="NCBI Taxonomy" id="1690605"/>
    <lineage>
        <taxon>Eukaryota</taxon>
        <taxon>Fungi</taxon>
        <taxon>Dikarya</taxon>
        <taxon>Ascomycota</taxon>
        <taxon>Pezizomycotina</taxon>
        <taxon>Dothideomycetes</taxon>
        <taxon>Dothideomycetidae</taxon>
        <taxon>Mycosphaerellales</taxon>
        <taxon>Extremaceae</taxon>
        <taxon>Vermiconidia</taxon>
    </lineage>
</organism>
<sequence length="269" mass="28178">MQAANRLQQALKSGKASFGGWQGLPGSNVSRVIARTPNLDWVCIDCEHGNISDDGMHEAVAAVAACGVSPIVRVPEGQHWMIKRALDAGAHGIIVPLLQTAEDAKNIAKYSKFPPAGNRGLGSALSMEKFISGKTGDVKEVSMADYYSNANTSTVICVQIETASALEQVKDIAAVEGIDVLFIGPTDLGNSIGHPSVLSGGKMAPELEEAIETIRKAAKDAGKSSGIYMGTGEQAKKYADMGFNMVNAANDIAVLKKYFGDHIAAATAS</sequence>
<comment type="caution">
    <text evidence="1">The sequence shown here is derived from an EMBL/GenBank/DDBJ whole genome shotgun (WGS) entry which is preliminary data.</text>
</comment>